<dbReference type="Proteomes" id="UP000184063">
    <property type="component" value="Unassembled WGS sequence"/>
</dbReference>
<protein>
    <submittedName>
        <fullName evidence="1">Uncharacterized protein</fullName>
    </submittedName>
</protein>
<evidence type="ECO:0000313" key="1">
    <source>
        <dbReference type="EMBL" id="OJZ81375.1"/>
    </source>
</evidence>
<gene>
    <name evidence="1" type="ORF">ASPFODRAFT_37723</name>
</gene>
<dbReference type="VEuPathDB" id="FungiDB:ASPFODRAFT_37723"/>
<dbReference type="EMBL" id="KV878251">
    <property type="protein sequence ID" value="OJZ81375.1"/>
    <property type="molecule type" value="Genomic_DNA"/>
</dbReference>
<accession>A0A1M3T3Q5</accession>
<proteinExistence type="predicted"/>
<reference evidence="2" key="1">
    <citation type="journal article" date="2017" name="Genome Biol.">
        <title>Comparative genomics reveals high biological diversity and specific adaptations in the industrially and medically important fungal genus Aspergillus.</title>
        <authorList>
            <person name="de Vries R.P."/>
            <person name="Riley R."/>
            <person name="Wiebenga A."/>
            <person name="Aguilar-Osorio G."/>
            <person name="Amillis S."/>
            <person name="Uchima C.A."/>
            <person name="Anderluh G."/>
            <person name="Asadollahi M."/>
            <person name="Askin M."/>
            <person name="Barry K."/>
            <person name="Battaglia E."/>
            <person name="Bayram O."/>
            <person name="Benocci T."/>
            <person name="Braus-Stromeyer S.A."/>
            <person name="Caldana C."/>
            <person name="Canovas D."/>
            <person name="Cerqueira G.C."/>
            <person name="Chen F."/>
            <person name="Chen W."/>
            <person name="Choi C."/>
            <person name="Clum A."/>
            <person name="Dos Santos R.A."/>
            <person name="Damasio A.R."/>
            <person name="Diallinas G."/>
            <person name="Emri T."/>
            <person name="Fekete E."/>
            <person name="Flipphi M."/>
            <person name="Freyberg S."/>
            <person name="Gallo A."/>
            <person name="Gournas C."/>
            <person name="Habgood R."/>
            <person name="Hainaut M."/>
            <person name="Harispe M.L."/>
            <person name="Henrissat B."/>
            <person name="Hilden K.S."/>
            <person name="Hope R."/>
            <person name="Hossain A."/>
            <person name="Karabika E."/>
            <person name="Karaffa L."/>
            <person name="Karanyi Z."/>
            <person name="Krasevec N."/>
            <person name="Kuo A."/>
            <person name="Kusch H."/>
            <person name="LaButti K."/>
            <person name="Lagendijk E.L."/>
            <person name="Lapidus A."/>
            <person name="Levasseur A."/>
            <person name="Lindquist E."/>
            <person name="Lipzen A."/>
            <person name="Logrieco A.F."/>
            <person name="MacCabe A."/>
            <person name="Maekelae M.R."/>
            <person name="Malavazi I."/>
            <person name="Melin P."/>
            <person name="Meyer V."/>
            <person name="Mielnichuk N."/>
            <person name="Miskei M."/>
            <person name="Molnar A.P."/>
            <person name="Mule G."/>
            <person name="Ngan C.Y."/>
            <person name="Orejas M."/>
            <person name="Orosz E."/>
            <person name="Ouedraogo J.P."/>
            <person name="Overkamp K.M."/>
            <person name="Park H.-S."/>
            <person name="Perrone G."/>
            <person name="Piumi F."/>
            <person name="Punt P.J."/>
            <person name="Ram A.F."/>
            <person name="Ramon A."/>
            <person name="Rauscher S."/>
            <person name="Record E."/>
            <person name="Riano-Pachon D.M."/>
            <person name="Robert V."/>
            <person name="Roehrig J."/>
            <person name="Ruller R."/>
            <person name="Salamov A."/>
            <person name="Salih N.S."/>
            <person name="Samson R.A."/>
            <person name="Sandor E."/>
            <person name="Sanguinetti M."/>
            <person name="Schuetze T."/>
            <person name="Sepcic K."/>
            <person name="Shelest E."/>
            <person name="Sherlock G."/>
            <person name="Sophianopoulou V."/>
            <person name="Squina F.M."/>
            <person name="Sun H."/>
            <person name="Susca A."/>
            <person name="Todd R.B."/>
            <person name="Tsang A."/>
            <person name="Unkles S.E."/>
            <person name="van de Wiele N."/>
            <person name="van Rossen-Uffink D."/>
            <person name="Oliveira J.V."/>
            <person name="Vesth T.C."/>
            <person name="Visser J."/>
            <person name="Yu J.-H."/>
            <person name="Zhou M."/>
            <person name="Andersen M.R."/>
            <person name="Archer D.B."/>
            <person name="Baker S.E."/>
            <person name="Benoit I."/>
            <person name="Brakhage A.A."/>
            <person name="Braus G.H."/>
            <person name="Fischer R."/>
            <person name="Frisvad J.C."/>
            <person name="Goldman G.H."/>
            <person name="Houbraken J."/>
            <person name="Oakley B."/>
            <person name="Pocsi I."/>
            <person name="Scazzocchio C."/>
            <person name="Seiboth B."/>
            <person name="vanKuyk P.A."/>
            <person name="Wortman J."/>
            <person name="Dyer P.S."/>
            <person name="Grigoriev I.V."/>
        </authorList>
    </citation>
    <scope>NUCLEOTIDE SEQUENCE [LARGE SCALE GENOMIC DNA]</scope>
    <source>
        <strain evidence="2">CBS 106.47</strain>
    </source>
</reference>
<sequence>MAEYLTMPILNELIRRVEEDPRKEDAVKAMTSGILSYYFPIDQGFIVAPTSTSSKCSPGFEFIIRQFQPSPSKDRKIVDHVVVRSEVDDSLQNCINRLRHSIQHRILRVESCWAILVQSQSVYGYEYHGQLPEHERLVPWALFGRSQEQHALYVRRDSVQINRMLRHMALHDTPARRDSEAWRSSPEGHDHK</sequence>
<evidence type="ECO:0000313" key="2">
    <source>
        <dbReference type="Proteomes" id="UP000184063"/>
    </source>
</evidence>
<organism evidence="1 2">
    <name type="scientific">Aspergillus luchuensis (strain CBS 106.47)</name>
    <dbReference type="NCBI Taxonomy" id="1137211"/>
    <lineage>
        <taxon>Eukaryota</taxon>
        <taxon>Fungi</taxon>
        <taxon>Dikarya</taxon>
        <taxon>Ascomycota</taxon>
        <taxon>Pezizomycotina</taxon>
        <taxon>Eurotiomycetes</taxon>
        <taxon>Eurotiomycetidae</taxon>
        <taxon>Eurotiales</taxon>
        <taxon>Aspergillaceae</taxon>
        <taxon>Aspergillus</taxon>
        <taxon>Aspergillus subgen. Circumdati</taxon>
    </lineage>
</organism>
<dbReference type="OrthoDB" id="4177946at2759"/>
<dbReference type="AlphaFoldDB" id="A0A1M3T3Q5"/>
<name>A0A1M3T3Q5_ASPLC</name>